<dbReference type="InterPro" id="IPR051122">
    <property type="entry name" value="SDR_DHRS6-like"/>
</dbReference>
<comment type="similarity">
    <text evidence="1">Belongs to the short-chain dehydrogenases/reductases (SDR) family.</text>
</comment>
<dbReference type="Proteomes" id="UP001275440">
    <property type="component" value="Unassembled WGS sequence"/>
</dbReference>
<evidence type="ECO:0000313" key="5">
    <source>
        <dbReference type="Proteomes" id="UP001275440"/>
    </source>
</evidence>
<evidence type="ECO:0000313" key="4">
    <source>
        <dbReference type="EMBL" id="MDV2475953.1"/>
    </source>
</evidence>
<proteinExistence type="inferred from homology"/>
<feature type="region of interest" description="Disordered" evidence="3">
    <location>
        <begin position="163"/>
        <end position="182"/>
    </location>
</feature>
<sequence length="242" mass="25787">MWQQHYDMLNDFLGIDDWDAALDSFADHPGIEGACYSLSKEAAIIWSGNLAVEGKATGLRSNSVSPGTIGTPLLKDFTATMGAETIDGAAAWAGRHGRAEEIADALLFLASSESTWISGADLPVDGGFGAYVHRAGAVRDGRADVGKLTRRQGAVRRACRRTAPSHGAISSQPVKPDGSWRPITACSNMPQPTRPSIVAFAMWSMVENGSRARKSWLAVSTTDNDDQFSPFHSPCVHSGSPL</sequence>
<protein>
    <submittedName>
        <fullName evidence="4">SDR family oxidoreductase</fullName>
    </submittedName>
</protein>
<dbReference type="Gene3D" id="3.40.50.720">
    <property type="entry name" value="NAD(P)-binding Rossmann-like Domain"/>
    <property type="match status" value="1"/>
</dbReference>
<comment type="caution">
    <text evidence="4">The sequence shown here is derived from an EMBL/GenBank/DDBJ whole genome shotgun (WGS) entry which is preliminary data.</text>
</comment>
<organism evidence="4 5">
    <name type="scientific">Rhodococcus zopfii</name>
    <dbReference type="NCBI Taxonomy" id="43772"/>
    <lineage>
        <taxon>Bacteria</taxon>
        <taxon>Bacillati</taxon>
        <taxon>Actinomycetota</taxon>
        <taxon>Actinomycetes</taxon>
        <taxon>Mycobacteriales</taxon>
        <taxon>Nocardiaceae</taxon>
        <taxon>Rhodococcus</taxon>
    </lineage>
</organism>
<dbReference type="InterPro" id="IPR002347">
    <property type="entry name" value="SDR_fam"/>
</dbReference>
<dbReference type="PANTHER" id="PTHR43477:SF1">
    <property type="entry name" value="DIHYDROANTICAPSIN 7-DEHYDROGENASE"/>
    <property type="match status" value="1"/>
</dbReference>
<reference evidence="4 5" key="1">
    <citation type="submission" date="2019-10" db="EMBL/GenBank/DDBJ databases">
        <title>Draft Genome Assembly of Rhodococcus zopfii DSM44189.</title>
        <authorList>
            <person name="Sutton J.M."/>
            <person name="Akob D.M."/>
            <person name="Bushman T.J."/>
        </authorList>
    </citation>
    <scope>NUCLEOTIDE SEQUENCE [LARGE SCALE GENOMIC DNA]</scope>
    <source>
        <strain evidence="4 5">DSM 44189</strain>
    </source>
</reference>
<accession>A0ABU3WPU3</accession>
<keyword evidence="5" id="KW-1185">Reference proteome</keyword>
<evidence type="ECO:0000256" key="3">
    <source>
        <dbReference type="SAM" id="MobiDB-lite"/>
    </source>
</evidence>
<gene>
    <name evidence="4" type="ORF">F8M49_12435</name>
</gene>
<dbReference type="EMBL" id="WBMO01000001">
    <property type="protein sequence ID" value="MDV2475953.1"/>
    <property type="molecule type" value="Genomic_DNA"/>
</dbReference>
<dbReference type="InterPro" id="IPR036291">
    <property type="entry name" value="NAD(P)-bd_dom_sf"/>
</dbReference>
<dbReference type="Pfam" id="PF13561">
    <property type="entry name" value="adh_short_C2"/>
    <property type="match status" value="1"/>
</dbReference>
<evidence type="ECO:0000256" key="1">
    <source>
        <dbReference type="ARBA" id="ARBA00006484"/>
    </source>
</evidence>
<keyword evidence="2" id="KW-0560">Oxidoreductase</keyword>
<dbReference type="PANTHER" id="PTHR43477">
    <property type="entry name" value="DIHYDROANTICAPSIN 7-DEHYDROGENASE"/>
    <property type="match status" value="1"/>
</dbReference>
<dbReference type="SUPFAM" id="SSF51735">
    <property type="entry name" value="NAD(P)-binding Rossmann-fold domains"/>
    <property type="match status" value="1"/>
</dbReference>
<name>A0ABU3WPU3_9NOCA</name>
<evidence type="ECO:0000256" key="2">
    <source>
        <dbReference type="ARBA" id="ARBA00023002"/>
    </source>
</evidence>